<accession>A0A151GMV3</accession>
<dbReference type="Proteomes" id="UP000076580">
    <property type="component" value="Chromosome 02"/>
</dbReference>
<dbReference type="Pfam" id="PF13136">
    <property type="entry name" value="DUF3984"/>
    <property type="match status" value="1"/>
</dbReference>
<feature type="compositionally biased region" description="Low complexity" evidence="1">
    <location>
        <begin position="60"/>
        <end position="74"/>
    </location>
</feature>
<feature type="compositionally biased region" description="Polar residues" evidence="1">
    <location>
        <begin position="195"/>
        <end position="209"/>
    </location>
</feature>
<feature type="compositionally biased region" description="Acidic residues" evidence="1">
    <location>
        <begin position="297"/>
        <end position="321"/>
    </location>
</feature>
<evidence type="ECO:0000313" key="3">
    <source>
        <dbReference type="Proteomes" id="UP000076580"/>
    </source>
</evidence>
<dbReference type="InterPro" id="IPR025040">
    <property type="entry name" value="DUF3984"/>
</dbReference>
<evidence type="ECO:0008006" key="4">
    <source>
        <dbReference type="Google" id="ProtNLM"/>
    </source>
</evidence>
<sequence>MDVAYSPRALRERRKSRSSTNINHLSLAPLTVKLPLDDADNLPDGHTHQTMSYLQGKSAPTTPRLLSRSTTPSRSRSHQRNPSAPSGAVSKSKSSTHLAARKPMSGSVTPRRRRDDRSVPAAVDDSDWILRTGALMSSEAREYKGQTWLVSRQSSTSLAGMRDVDEVVFEQELARERELHSRRGSSALADDDATPNGSRFPSRFQSRSHSLVDGRSRAATPLDHASAEGSYFPAACAAPGPDFVNLDEKLEQLEEDEARDTTLEDEVAVRRLVRRGQPGKSGSWISNAISWSLFSVDESEEESDDDEADDDADDSPTEDELSPTGRRGRSGRHFEGVSNAPLERLPPPATDEGGWKDAAWLLSVATKIVF</sequence>
<name>A0A151GMV3_DRECN</name>
<organism evidence="2 3">
    <name type="scientific">Drechmeria coniospora</name>
    <name type="common">Nematophagous fungus</name>
    <name type="synonym">Meria coniospora</name>
    <dbReference type="NCBI Taxonomy" id="98403"/>
    <lineage>
        <taxon>Eukaryota</taxon>
        <taxon>Fungi</taxon>
        <taxon>Dikarya</taxon>
        <taxon>Ascomycota</taxon>
        <taxon>Pezizomycotina</taxon>
        <taxon>Sordariomycetes</taxon>
        <taxon>Hypocreomycetidae</taxon>
        <taxon>Hypocreales</taxon>
        <taxon>Ophiocordycipitaceae</taxon>
        <taxon>Drechmeria</taxon>
    </lineage>
</organism>
<feature type="region of interest" description="Disordered" evidence="1">
    <location>
        <begin position="296"/>
        <end position="354"/>
    </location>
</feature>
<dbReference type="AlphaFoldDB" id="A0A151GMV3"/>
<comment type="caution">
    <text evidence="2">The sequence shown here is derived from an EMBL/GenBank/DDBJ whole genome shotgun (WGS) entry which is preliminary data.</text>
</comment>
<protein>
    <recommendedName>
        <fullName evidence="4">DUF3984 domain protein</fullName>
    </recommendedName>
</protein>
<evidence type="ECO:0000256" key="1">
    <source>
        <dbReference type="SAM" id="MobiDB-lite"/>
    </source>
</evidence>
<feature type="region of interest" description="Disordered" evidence="1">
    <location>
        <begin position="1"/>
        <end position="120"/>
    </location>
</feature>
<feature type="region of interest" description="Disordered" evidence="1">
    <location>
        <begin position="176"/>
        <end position="217"/>
    </location>
</feature>
<keyword evidence="3" id="KW-1185">Reference proteome</keyword>
<dbReference type="OrthoDB" id="5339776at2759"/>
<feature type="compositionally biased region" description="Polar residues" evidence="1">
    <location>
        <begin position="80"/>
        <end position="97"/>
    </location>
</feature>
<dbReference type="STRING" id="98403.A0A151GMV3"/>
<dbReference type="GeneID" id="63718078"/>
<proteinExistence type="predicted"/>
<gene>
    <name evidence="2" type="ORF">DCS_05435</name>
</gene>
<evidence type="ECO:0000313" key="2">
    <source>
        <dbReference type="EMBL" id="KYK58420.1"/>
    </source>
</evidence>
<reference evidence="2 3" key="1">
    <citation type="journal article" date="2016" name="Sci. Rep.">
        <title>Insights into Adaptations to a Near-Obligate Nematode Endoparasitic Lifestyle from the Finished Genome of Drechmeria coniospora.</title>
        <authorList>
            <person name="Zhang L."/>
            <person name="Zhou Z."/>
            <person name="Guo Q."/>
            <person name="Fokkens L."/>
            <person name="Miskei M."/>
            <person name="Pocsi I."/>
            <person name="Zhang W."/>
            <person name="Chen M."/>
            <person name="Wang L."/>
            <person name="Sun Y."/>
            <person name="Donzelli B.G."/>
            <person name="Gibson D.M."/>
            <person name="Nelson D.R."/>
            <person name="Luo J.G."/>
            <person name="Rep M."/>
            <person name="Liu H."/>
            <person name="Yang S."/>
            <person name="Wang J."/>
            <person name="Krasnoff S.B."/>
            <person name="Xu Y."/>
            <person name="Molnar I."/>
            <person name="Lin M."/>
        </authorList>
    </citation>
    <scope>NUCLEOTIDE SEQUENCE [LARGE SCALE GENOMIC DNA]</scope>
    <source>
        <strain evidence="2 3">ARSEF 6962</strain>
    </source>
</reference>
<feature type="compositionally biased region" description="Polar residues" evidence="1">
    <location>
        <begin position="48"/>
        <end position="59"/>
    </location>
</feature>
<dbReference type="EMBL" id="LAYC01000002">
    <property type="protein sequence ID" value="KYK58420.1"/>
    <property type="molecule type" value="Genomic_DNA"/>
</dbReference>
<dbReference type="InParanoid" id="A0A151GMV3"/>
<dbReference type="RefSeq" id="XP_040657772.1">
    <property type="nucleotide sequence ID" value="XM_040802739.1"/>
</dbReference>